<dbReference type="SUPFAM" id="SSF55729">
    <property type="entry name" value="Acyl-CoA N-acyltransferases (Nat)"/>
    <property type="match status" value="1"/>
</dbReference>
<feature type="domain" description="BioF2-like acetyltransferase" evidence="1">
    <location>
        <begin position="183"/>
        <end position="330"/>
    </location>
</feature>
<comment type="caution">
    <text evidence="2">The sequence shown here is derived from an EMBL/GenBank/DDBJ whole genome shotgun (WGS) entry which is preliminary data.</text>
</comment>
<dbReference type="Gene3D" id="3.40.630.30">
    <property type="match status" value="1"/>
</dbReference>
<dbReference type="InterPro" id="IPR038740">
    <property type="entry name" value="BioF2-like_GNAT_dom"/>
</dbReference>
<dbReference type="InterPro" id="IPR016181">
    <property type="entry name" value="Acyl_CoA_acyltransferase"/>
</dbReference>
<accession>A0A0J1JGP9</accession>
<dbReference type="Proteomes" id="UP000036426">
    <property type="component" value="Unassembled WGS sequence"/>
</dbReference>
<reference evidence="2 3" key="1">
    <citation type="submission" date="2015-05" db="EMBL/GenBank/DDBJ databases">
        <title>Photobacterium galathea sp. nov.</title>
        <authorList>
            <person name="Machado H."/>
            <person name="Gram L."/>
        </authorList>
    </citation>
    <scope>NUCLEOTIDE SEQUENCE [LARGE SCALE GENOMIC DNA]</scope>
    <source>
        <strain evidence="2 3">DSM 25995</strain>
    </source>
</reference>
<organism evidence="2 3">
    <name type="scientific">Photobacterium aphoticum</name>
    <dbReference type="NCBI Taxonomy" id="754436"/>
    <lineage>
        <taxon>Bacteria</taxon>
        <taxon>Pseudomonadati</taxon>
        <taxon>Pseudomonadota</taxon>
        <taxon>Gammaproteobacteria</taxon>
        <taxon>Vibrionales</taxon>
        <taxon>Vibrionaceae</taxon>
        <taxon>Photobacterium</taxon>
    </lineage>
</organism>
<keyword evidence="3" id="KW-1185">Reference proteome</keyword>
<evidence type="ECO:0000259" key="1">
    <source>
        <dbReference type="Pfam" id="PF13480"/>
    </source>
</evidence>
<dbReference type="AlphaFoldDB" id="A0A0J1JGP9"/>
<evidence type="ECO:0000313" key="2">
    <source>
        <dbReference type="EMBL" id="KLV01012.1"/>
    </source>
</evidence>
<dbReference type="OrthoDB" id="9808976at2"/>
<sequence>MDRQKNNMQCEVFFNPDRVWLAQVWQALEQQACANFFLSWRWIGCWLDCFVGNFYLIEARQGNQIVGLGIIVEARHKAGLGLKKRYYLHRTGETRFDQIWIEYNDFLMLKGQESQIRQRMLSTVMRKLVKKEVLVIGACESDTFPATVIPNLARQCIWETKTYTLDLERLKARHRRLDQAISRSARYQIRRSMRQYAALGKLAVSTATTPEAIKALLEEAHPLHVKRWGSQPGQSGFVNPYFMRFHHLMCVRNHDVLAVSKITAGEHTVAIMYNFHWHGQVYFYLSALNYDVPITHAKPGLVAHYLLINQALADGASRYDFMGGATRYKRTFANMESGLAVYAFQQPSLALHVENTIRDFKHRLQVSEE</sequence>
<protein>
    <recommendedName>
        <fullName evidence="1">BioF2-like acetyltransferase domain-containing protein</fullName>
    </recommendedName>
</protein>
<dbReference type="RefSeq" id="WP_047874131.1">
    <property type="nucleotide sequence ID" value="NZ_BMYC01000002.1"/>
</dbReference>
<name>A0A0J1JGP9_9GAMM</name>
<gene>
    <name evidence="2" type="ORF">ABT58_09375</name>
</gene>
<dbReference type="Pfam" id="PF13480">
    <property type="entry name" value="Acetyltransf_6"/>
    <property type="match status" value="1"/>
</dbReference>
<dbReference type="EMBL" id="LDOV01000017">
    <property type="protein sequence ID" value="KLV01012.1"/>
    <property type="molecule type" value="Genomic_DNA"/>
</dbReference>
<proteinExistence type="predicted"/>
<evidence type="ECO:0000313" key="3">
    <source>
        <dbReference type="Proteomes" id="UP000036426"/>
    </source>
</evidence>
<dbReference type="PATRIC" id="fig|754436.4.peg.1979"/>